<proteinExistence type="predicted"/>
<feature type="transmembrane region" description="Helical" evidence="1">
    <location>
        <begin position="12"/>
        <end position="39"/>
    </location>
</feature>
<dbReference type="AlphaFoldDB" id="A0A8T0I7M8"/>
<name>A0A8T0I7M8_CERPU</name>
<sequence>MGDDCDCRPLGFLIGLPFMLVGVLLSVIGMVIWVIATLLGCCCPCFICCAGIANIALSLIKAPFKIITWFTKQIPC</sequence>
<keyword evidence="1" id="KW-1133">Transmembrane helix</keyword>
<dbReference type="PANTHER" id="PTHR33834">
    <property type="entry name" value="SIGNALING PEPTIDE TAXIMIN 2"/>
    <property type="match status" value="1"/>
</dbReference>
<protein>
    <submittedName>
        <fullName evidence="2">Uncharacterized protein</fullName>
    </submittedName>
</protein>
<evidence type="ECO:0000313" key="3">
    <source>
        <dbReference type="Proteomes" id="UP000822688"/>
    </source>
</evidence>
<reference evidence="2" key="1">
    <citation type="submission" date="2020-06" db="EMBL/GenBank/DDBJ databases">
        <title>WGS assembly of Ceratodon purpureus strain R40.</title>
        <authorList>
            <person name="Carey S.B."/>
            <person name="Jenkins J."/>
            <person name="Shu S."/>
            <person name="Lovell J.T."/>
            <person name="Sreedasyam A."/>
            <person name="Maumus F."/>
            <person name="Tiley G.P."/>
            <person name="Fernandez-Pozo N."/>
            <person name="Barry K."/>
            <person name="Chen C."/>
            <person name="Wang M."/>
            <person name="Lipzen A."/>
            <person name="Daum C."/>
            <person name="Saski C.A."/>
            <person name="Payton A.C."/>
            <person name="Mcbreen J.C."/>
            <person name="Conrad R.E."/>
            <person name="Kollar L.M."/>
            <person name="Olsson S."/>
            <person name="Huttunen S."/>
            <person name="Landis J.B."/>
            <person name="Wickett N.J."/>
            <person name="Johnson M.G."/>
            <person name="Rensing S.A."/>
            <person name="Grimwood J."/>
            <person name="Schmutz J."/>
            <person name="Mcdaniel S.F."/>
        </authorList>
    </citation>
    <scope>NUCLEOTIDE SEQUENCE</scope>
    <source>
        <strain evidence="2">R40</strain>
    </source>
</reference>
<accession>A0A8T0I7M8</accession>
<keyword evidence="1" id="KW-0812">Transmembrane</keyword>
<organism evidence="2 3">
    <name type="scientific">Ceratodon purpureus</name>
    <name type="common">Fire moss</name>
    <name type="synonym">Dicranum purpureum</name>
    <dbReference type="NCBI Taxonomy" id="3225"/>
    <lineage>
        <taxon>Eukaryota</taxon>
        <taxon>Viridiplantae</taxon>
        <taxon>Streptophyta</taxon>
        <taxon>Embryophyta</taxon>
        <taxon>Bryophyta</taxon>
        <taxon>Bryophytina</taxon>
        <taxon>Bryopsida</taxon>
        <taxon>Dicranidae</taxon>
        <taxon>Pseudoditrichales</taxon>
        <taxon>Ditrichaceae</taxon>
        <taxon>Ceratodon</taxon>
    </lineage>
</organism>
<dbReference type="EMBL" id="CM026424">
    <property type="protein sequence ID" value="KAG0578691.1"/>
    <property type="molecule type" value="Genomic_DNA"/>
</dbReference>
<evidence type="ECO:0000313" key="2">
    <source>
        <dbReference type="EMBL" id="KAG0578691.1"/>
    </source>
</evidence>
<gene>
    <name evidence="2" type="ORF">KC19_4G042600</name>
</gene>
<dbReference type="Proteomes" id="UP000822688">
    <property type="component" value="Chromosome 4"/>
</dbReference>
<keyword evidence="1" id="KW-0472">Membrane</keyword>
<keyword evidence="3" id="KW-1185">Reference proteome</keyword>
<evidence type="ECO:0000256" key="1">
    <source>
        <dbReference type="SAM" id="Phobius"/>
    </source>
</evidence>
<dbReference type="PANTHER" id="PTHR33834:SF4">
    <property type="entry name" value="SIGNALING PEPTIDE TAXIMIN 2"/>
    <property type="match status" value="1"/>
</dbReference>
<dbReference type="OrthoDB" id="1921758at2759"/>
<comment type="caution">
    <text evidence="2">The sequence shown here is derived from an EMBL/GenBank/DDBJ whole genome shotgun (WGS) entry which is preliminary data.</text>
</comment>
<dbReference type="InterPro" id="IPR055283">
    <property type="entry name" value="TAXIMIN_1/2"/>
</dbReference>